<evidence type="ECO:0000313" key="2">
    <source>
        <dbReference type="WBParaSite" id="JU765_v2.g11392.t1"/>
    </source>
</evidence>
<name>A0AC34PZN9_9BILA</name>
<sequence length="228" mass="25813">MRVSQVNALLFTVRQCARGFKPMRGTGDKGSSSLFNNERRWKDDARFMALGTTDELSSWLGVCRENSASKQLTDITETLTKIQCILQDLGGHVATPPNSSEKKKLKTQFNDEYVAYVHGLIDEYGDKVPPIRQFILPGGSQLGAQLQFARTICRRAERTLVPLLRDEDLDENTLKFLNRLSDLLFVLGRYACLKTHGTELTYLSPLSGIKQELEWKSKKLSEKQDDPK</sequence>
<dbReference type="WBParaSite" id="JU765_v2.g11392.t1">
    <property type="protein sequence ID" value="JU765_v2.g11392.t1"/>
    <property type="gene ID" value="JU765_v2.g11392"/>
</dbReference>
<accession>A0AC34PZN9</accession>
<evidence type="ECO:0000313" key="1">
    <source>
        <dbReference type="Proteomes" id="UP000887576"/>
    </source>
</evidence>
<reference evidence="2" key="1">
    <citation type="submission" date="2022-11" db="UniProtKB">
        <authorList>
            <consortium name="WormBaseParasite"/>
        </authorList>
    </citation>
    <scope>IDENTIFICATION</scope>
</reference>
<protein>
    <submittedName>
        <fullName evidence="2">Cobalamin adenosyltransferase-like domain-containing protein</fullName>
    </submittedName>
</protein>
<proteinExistence type="predicted"/>
<dbReference type="Proteomes" id="UP000887576">
    <property type="component" value="Unplaced"/>
</dbReference>
<organism evidence="1 2">
    <name type="scientific">Panagrolaimus sp. JU765</name>
    <dbReference type="NCBI Taxonomy" id="591449"/>
    <lineage>
        <taxon>Eukaryota</taxon>
        <taxon>Metazoa</taxon>
        <taxon>Ecdysozoa</taxon>
        <taxon>Nematoda</taxon>
        <taxon>Chromadorea</taxon>
        <taxon>Rhabditida</taxon>
        <taxon>Tylenchina</taxon>
        <taxon>Panagrolaimomorpha</taxon>
        <taxon>Panagrolaimoidea</taxon>
        <taxon>Panagrolaimidae</taxon>
        <taxon>Panagrolaimus</taxon>
    </lineage>
</organism>